<dbReference type="WBParaSite" id="maker-uti_cns_0046828-snap-gene-0.6-mRNA-1">
    <property type="protein sequence ID" value="maker-uti_cns_0046828-snap-gene-0.6-mRNA-1"/>
    <property type="gene ID" value="maker-uti_cns_0046828-snap-gene-0.6"/>
</dbReference>
<comment type="pathway">
    <text evidence="4">Cofactor metabolism; pyridoxal 5'-phosphate salvage; pyridoxal 5'-phosphate from pyridoxine 5'-phosphate: step 1/1.</text>
</comment>
<protein>
    <recommendedName>
        <fullName evidence="6">pyridoxal 5'-phosphate synthase</fullName>
        <ecNumber evidence="6">1.4.3.5</ecNumber>
    </recommendedName>
</protein>
<comment type="pathway">
    <text evidence="3">Cofactor metabolism; pyridoxal 5'-phosphate salvage; pyridoxal 5'-phosphate from pyridoxamine 5'-phosphate: step 1/1.</text>
</comment>
<evidence type="ECO:0000313" key="11">
    <source>
        <dbReference type="Proteomes" id="UP000095280"/>
    </source>
</evidence>
<organism evidence="11 14">
    <name type="scientific">Macrostomum lignano</name>
    <dbReference type="NCBI Taxonomy" id="282301"/>
    <lineage>
        <taxon>Eukaryota</taxon>
        <taxon>Metazoa</taxon>
        <taxon>Spiralia</taxon>
        <taxon>Lophotrochozoa</taxon>
        <taxon>Platyhelminthes</taxon>
        <taxon>Rhabditophora</taxon>
        <taxon>Macrostomorpha</taxon>
        <taxon>Macrostomida</taxon>
        <taxon>Macrostomidae</taxon>
        <taxon>Macrostomum</taxon>
    </lineage>
</organism>
<dbReference type="InterPro" id="IPR012349">
    <property type="entry name" value="Split_barrel_FMN-bd"/>
</dbReference>
<comment type="similarity">
    <text evidence="5">Belongs to the pyridoxamine 5'-phosphate oxidase family.</text>
</comment>
<evidence type="ECO:0000313" key="13">
    <source>
        <dbReference type="WBParaSite" id="maker-uti_cns_0013803-snap-gene-0.7-mRNA-1"/>
    </source>
</evidence>
<dbReference type="InterPro" id="IPR000659">
    <property type="entry name" value="Pyridox_Oxase"/>
</dbReference>
<dbReference type="Proteomes" id="UP000095280">
    <property type="component" value="Unplaced"/>
</dbReference>
<dbReference type="WBParaSite" id="maker-uti_cns_0013803-snap-gene-0.7-mRNA-1">
    <property type="protein sequence ID" value="maker-uti_cns_0013803-snap-gene-0.7-mRNA-1"/>
    <property type="gene ID" value="maker-uti_cns_0013803-snap-gene-0.7"/>
</dbReference>
<dbReference type="OrthoDB" id="303614at2759"/>
<dbReference type="AlphaFoldDB" id="A0A1I8JD92"/>
<dbReference type="GO" id="GO:0008615">
    <property type="term" value="P:pyridoxine biosynthetic process"/>
    <property type="evidence" value="ECO:0007669"/>
    <property type="project" value="InterPro"/>
</dbReference>
<comment type="function">
    <text evidence="2">Catalyzes the oxidation of either pyridoxine 5'-phosphate (PNP) or pyridoxamine 5'-phosphate (PMP) into pyridoxal 5'-phosphate (PLP).</text>
</comment>
<keyword evidence="9" id="KW-0560">Oxidoreductase</keyword>
<dbReference type="InterPro" id="IPR011576">
    <property type="entry name" value="Pyridox_Oxase_N"/>
</dbReference>
<evidence type="ECO:0000256" key="4">
    <source>
        <dbReference type="ARBA" id="ARBA00005037"/>
    </source>
</evidence>
<evidence type="ECO:0000256" key="9">
    <source>
        <dbReference type="ARBA" id="ARBA00023002"/>
    </source>
</evidence>
<dbReference type="EC" id="1.4.3.5" evidence="6"/>
<accession>A0A1I8JD92</accession>
<dbReference type="SUPFAM" id="SSF50475">
    <property type="entry name" value="FMN-binding split barrel"/>
    <property type="match status" value="1"/>
</dbReference>
<dbReference type="Gene3D" id="2.30.110.10">
    <property type="entry name" value="Electron Transport, Fmn-binding Protein, Chain A"/>
    <property type="match status" value="1"/>
</dbReference>
<evidence type="ECO:0000256" key="5">
    <source>
        <dbReference type="ARBA" id="ARBA00007301"/>
    </source>
</evidence>
<dbReference type="UniPathway" id="UPA01068">
    <property type="reaction ID" value="UER00304"/>
</dbReference>
<evidence type="ECO:0000259" key="10">
    <source>
        <dbReference type="Pfam" id="PF01243"/>
    </source>
</evidence>
<dbReference type="PANTHER" id="PTHR10851:SF0">
    <property type="entry name" value="PYRIDOXINE-5'-PHOSPHATE OXIDASE"/>
    <property type="match status" value="1"/>
</dbReference>
<dbReference type="STRING" id="282301.A0A1I8JD92"/>
<dbReference type="PANTHER" id="PTHR10851">
    <property type="entry name" value="PYRIDOXINE-5-PHOSPHATE OXIDASE"/>
    <property type="match status" value="1"/>
</dbReference>
<keyword evidence="8" id="KW-0288">FMN</keyword>
<reference evidence="12 13" key="1">
    <citation type="submission" date="2016-11" db="UniProtKB">
        <authorList>
            <consortium name="WormBaseParasite"/>
        </authorList>
    </citation>
    <scope>IDENTIFICATION</scope>
</reference>
<evidence type="ECO:0000256" key="2">
    <source>
        <dbReference type="ARBA" id="ARBA00003691"/>
    </source>
</evidence>
<dbReference type="Pfam" id="PF01243">
    <property type="entry name" value="PNPOx_N"/>
    <property type="match status" value="1"/>
</dbReference>
<evidence type="ECO:0000313" key="14">
    <source>
        <dbReference type="WBParaSite" id="maker-uti_cns_0046828-snap-gene-0.6-mRNA-1"/>
    </source>
</evidence>
<feature type="domain" description="Pyridoxamine 5'-phosphate oxidase N-terminal" evidence="10">
    <location>
        <begin position="39"/>
        <end position="117"/>
    </location>
</feature>
<proteinExistence type="inferred from homology"/>
<evidence type="ECO:0000256" key="7">
    <source>
        <dbReference type="ARBA" id="ARBA00022630"/>
    </source>
</evidence>
<dbReference type="GO" id="GO:0004733">
    <property type="term" value="F:pyridoxamine phosphate oxidase activity"/>
    <property type="evidence" value="ECO:0007669"/>
    <property type="project" value="UniProtKB-EC"/>
</dbReference>
<evidence type="ECO:0000313" key="12">
    <source>
        <dbReference type="WBParaSite" id="maker-uti_cns_0004676-snap-gene-0.7-mRNA-1"/>
    </source>
</evidence>
<evidence type="ECO:0000256" key="1">
    <source>
        <dbReference type="ARBA" id="ARBA00001917"/>
    </source>
</evidence>
<evidence type="ECO:0000256" key="3">
    <source>
        <dbReference type="ARBA" id="ARBA00004738"/>
    </source>
</evidence>
<sequence>PCTRPIRGPADALARGFSRPFSLFRCWQRDAIRSGLCGQANTMVLASACAKTLKPSQRPMQLADANEDAFLFLSSECSRKGCQIAQNNRVSLFFDWLAQGRHVTVEGEVAIVRDKQQICRYFSQTFTPDLCRYFYAIDSNQSLAIDDEFKEQFQQEVDALIRGGDSKGPPPPPPSMVLFCVEATGYEFCENSNEIGNVRLVYSRCTEDSQVDNRFTFSECPDWVVEQIAQ</sequence>
<evidence type="ECO:0000256" key="6">
    <source>
        <dbReference type="ARBA" id="ARBA00012801"/>
    </source>
</evidence>
<comment type="cofactor">
    <cofactor evidence="1">
        <name>FMN</name>
        <dbReference type="ChEBI" id="CHEBI:58210"/>
    </cofactor>
</comment>
<name>A0A1I8JD92_9PLAT</name>
<evidence type="ECO:0000256" key="8">
    <source>
        <dbReference type="ARBA" id="ARBA00022643"/>
    </source>
</evidence>
<dbReference type="WBParaSite" id="maker-uti_cns_0004676-snap-gene-0.7-mRNA-1">
    <property type="protein sequence ID" value="maker-uti_cns_0004676-snap-gene-0.7-mRNA-1"/>
    <property type="gene ID" value="maker-uti_cns_0004676-snap-gene-0.7"/>
</dbReference>
<keyword evidence="7" id="KW-0285">Flavoprotein</keyword>
<keyword evidence="11" id="KW-1185">Reference proteome</keyword>
<dbReference type="GO" id="GO:0010181">
    <property type="term" value="F:FMN binding"/>
    <property type="evidence" value="ECO:0007669"/>
    <property type="project" value="InterPro"/>
</dbReference>